<name>A0A5C2RWI0_9APHY</name>
<keyword evidence="2" id="KW-1185">Reference proteome</keyword>
<dbReference type="EMBL" id="ML122296">
    <property type="protein sequence ID" value="RPD55290.1"/>
    <property type="molecule type" value="Genomic_DNA"/>
</dbReference>
<evidence type="ECO:0000313" key="1">
    <source>
        <dbReference type="EMBL" id="RPD55290.1"/>
    </source>
</evidence>
<reference evidence="1" key="1">
    <citation type="journal article" date="2018" name="Genome Biol. Evol.">
        <title>Genomics and development of Lentinus tigrinus, a white-rot wood-decaying mushroom with dimorphic fruiting bodies.</title>
        <authorList>
            <person name="Wu B."/>
            <person name="Xu Z."/>
            <person name="Knudson A."/>
            <person name="Carlson A."/>
            <person name="Chen N."/>
            <person name="Kovaka S."/>
            <person name="LaButti K."/>
            <person name="Lipzen A."/>
            <person name="Pennachio C."/>
            <person name="Riley R."/>
            <person name="Schakwitz W."/>
            <person name="Umezawa K."/>
            <person name="Ohm R.A."/>
            <person name="Grigoriev I.V."/>
            <person name="Nagy L.G."/>
            <person name="Gibbons J."/>
            <person name="Hibbett D."/>
        </authorList>
    </citation>
    <scope>NUCLEOTIDE SEQUENCE [LARGE SCALE GENOMIC DNA]</scope>
    <source>
        <strain evidence="1">ALCF2SS1-6</strain>
    </source>
</reference>
<organism evidence="1 2">
    <name type="scientific">Lentinus tigrinus ALCF2SS1-6</name>
    <dbReference type="NCBI Taxonomy" id="1328759"/>
    <lineage>
        <taxon>Eukaryota</taxon>
        <taxon>Fungi</taxon>
        <taxon>Dikarya</taxon>
        <taxon>Basidiomycota</taxon>
        <taxon>Agaricomycotina</taxon>
        <taxon>Agaricomycetes</taxon>
        <taxon>Polyporales</taxon>
        <taxon>Polyporaceae</taxon>
        <taxon>Lentinus</taxon>
    </lineage>
</organism>
<dbReference type="Proteomes" id="UP000313359">
    <property type="component" value="Unassembled WGS sequence"/>
</dbReference>
<dbReference type="AlphaFoldDB" id="A0A5C2RWI0"/>
<accession>A0A5C2RWI0</accession>
<evidence type="ECO:0000313" key="2">
    <source>
        <dbReference type="Proteomes" id="UP000313359"/>
    </source>
</evidence>
<sequence length="147" mass="16217">MIPSRRASQRSMFTHVHTLGPSSHCGLSCVTAGTRYQHPMLPPRLHFGSFTSGIFTGAAIDPRLYYCSIWLASGFGTIVAFCIRDDVQLTFICTFSNDPHPVHADTIPCTPVQCCQSTVGEERPRLSSRPSRVYTHCCHVSWVSGLS</sequence>
<gene>
    <name evidence="1" type="ORF">L227DRAFT_306930</name>
</gene>
<proteinExistence type="predicted"/>
<protein>
    <submittedName>
        <fullName evidence="1">Uncharacterized protein</fullName>
    </submittedName>
</protein>